<evidence type="ECO:0000313" key="11">
    <source>
        <dbReference type="Proteomes" id="UP001501556"/>
    </source>
</evidence>
<evidence type="ECO:0000256" key="8">
    <source>
        <dbReference type="PROSITE-ProRule" id="PRU01360"/>
    </source>
</evidence>
<dbReference type="PANTHER" id="PTHR30069">
    <property type="entry name" value="TONB-DEPENDENT OUTER MEMBRANE RECEPTOR"/>
    <property type="match status" value="1"/>
</dbReference>
<evidence type="ECO:0000313" key="10">
    <source>
        <dbReference type="EMBL" id="GAA3988596.1"/>
    </source>
</evidence>
<dbReference type="NCBIfam" id="TIGR04057">
    <property type="entry name" value="SusC_RagA_signa"/>
    <property type="match status" value="1"/>
</dbReference>
<comment type="caution">
    <text evidence="10">The sequence shown here is derived from an EMBL/GenBank/DDBJ whole genome shotgun (WGS) entry which is preliminary data.</text>
</comment>
<accession>A0ABP7QVS8</accession>
<dbReference type="NCBIfam" id="TIGR04056">
    <property type="entry name" value="OMP_RagA_SusC"/>
    <property type="match status" value="1"/>
</dbReference>
<evidence type="ECO:0000256" key="1">
    <source>
        <dbReference type="ARBA" id="ARBA00004571"/>
    </source>
</evidence>
<keyword evidence="4 8" id="KW-0812">Transmembrane</keyword>
<keyword evidence="7 8" id="KW-0998">Cell outer membrane</keyword>
<keyword evidence="3 8" id="KW-1134">Transmembrane beta strand</keyword>
<dbReference type="Gene3D" id="2.60.40.1120">
    <property type="entry name" value="Carboxypeptidase-like, regulatory domain"/>
    <property type="match status" value="1"/>
</dbReference>
<dbReference type="Pfam" id="PF07715">
    <property type="entry name" value="Plug"/>
    <property type="match status" value="1"/>
</dbReference>
<proteinExistence type="inferred from homology"/>
<dbReference type="InterPro" id="IPR023997">
    <property type="entry name" value="TonB-dep_OMP_SusC/RagA_CS"/>
</dbReference>
<evidence type="ECO:0000256" key="5">
    <source>
        <dbReference type="ARBA" id="ARBA00022729"/>
    </source>
</evidence>
<protein>
    <submittedName>
        <fullName evidence="10">TonB-dependent receptor</fullName>
    </submittedName>
</protein>
<comment type="subcellular location">
    <subcellularLocation>
        <location evidence="1 8">Cell outer membrane</location>
        <topology evidence="1 8">Multi-pass membrane protein</topology>
    </subcellularLocation>
</comment>
<keyword evidence="6 8" id="KW-0472">Membrane</keyword>
<dbReference type="EMBL" id="BAABDI010000034">
    <property type="protein sequence ID" value="GAA3988596.1"/>
    <property type="molecule type" value="Genomic_DNA"/>
</dbReference>
<dbReference type="InterPro" id="IPR023996">
    <property type="entry name" value="TonB-dep_OMP_SusC/RagA"/>
</dbReference>
<dbReference type="InterPro" id="IPR008969">
    <property type="entry name" value="CarboxyPept-like_regulatory"/>
</dbReference>
<evidence type="ECO:0000256" key="4">
    <source>
        <dbReference type="ARBA" id="ARBA00022692"/>
    </source>
</evidence>
<gene>
    <name evidence="10" type="ORF">GCM10022407_36480</name>
</gene>
<evidence type="ECO:0000256" key="7">
    <source>
        <dbReference type="ARBA" id="ARBA00023237"/>
    </source>
</evidence>
<name>A0ABP7QVS8_9BACT</name>
<evidence type="ECO:0000259" key="9">
    <source>
        <dbReference type="Pfam" id="PF07715"/>
    </source>
</evidence>
<dbReference type="SUPFAM" id="SSF49464">
    <property type="entry name" value="Carboxypeptidase regulatory domain-like"/>
    <property type="match status" value="1"/>
</dbReference>
<dbReference type="Pfam" id="PF13715">
    <property type="entry name" value="CarbopepD_reg_2"/>
    <property type="match status" value="1"/>
</dbReference>
<keyword evidence="5" id="KW-0732">Signal</keyword>
<dbReference type="Gene3D" id="2.40.170.20">
    <property type="entry name" value="TonB-dependent receptor, beta-barrel domain"/>
    <property type="match status" value="1"/>
</dbReference>
<dbReference type="PANTHER" id="PTHR30069:SF29">
    <property type="entry name" value="HEMOGLOBIN AND HEMOGLOBIN-HAPTOGLOBIN-BINDING PROTEIN 1-RELATED"/>
    <property type="match status" value="1"/>
</dbReference>
<keyword evidence="11" id="KW-1185">Reference proteome</keyword>
<dbReference type="Gene3D" id="2.170.130.10">
    <property type="entry name" value="TonB-dependent receptor, plug domain"/>
    <property type="match status" value="1"/>
</dbReference>
<evidence type="ECO:0000256" key="6">
    <source>
        <dbReference type="ARBA" id="ARBA00023136"/>
    </source>
</evidence>
<sequence length="983" mass="106073">MTCLLQQAVAQDKSVSGRVTDGSNGQGLPGVTVLAKGTKIGTATNAEGQFTLSVPASTTTLQFSSVGYKSTDRDVTSASTVDVTMAVEARNLDEVIVTGLGTSIARSNAANNVASISADELVGRTRPSTVDGAMYGKLSGAVITQNSGAPGGGISVQLRGPSSINGSSEPLYIIDGVYANNNSYDSGRGAAAFSNAGGGRQDGATNRLSDINPDDIENIEVLKGSSAAAIYGQRANAGVIIITTKKGRAGQTKISVRQDFGVTSILRKFGYSDFTPEKLDVYYGPGQDADDQKVLLAAAKASGKIFDYENELYGNKGFLSTTSANISGGGERIRFFVSGSRTDEAGIQKKTGFQRNSVRANVSTDITKNWDFALNSSYTNSSNQRGYSNNNNNDASIPYLVAITPSYANLFPVNGKYPDNPYANENALALRDRGINNENTNRFLESFTSTLYLLRQENSSLRFAASGGIDFALTDAELYLPEDLQSQVRLANPGASRYSKTKQLNTNLQGVLIYNLQLGKVGLTTSVGTTRFTQDVDGSFVQGEGLVPTLRNPNRATRQTFGESFSSSVDLGYSIGQEVNFADRIIARAGVRADQSNLNADPKKKYYFPNASLAVNLSNFDFWTFKDQVNLFKVRAAYGETGGVPGFGSYFTPLNTVVIDGRTGLRNITAVGFDRVAPERAAELEGGIDLAFLNNKITLEATVYRKKVTDLLFSYALAPSTGVGAISAFPVGDLVNKGLEIGLGVLAIDRPNFRYHQQTQFFLNRSEVTRLTVPTQAAGPGFATLFGRNYLALGESPTRWFGNPVVGGFPTRYQESQPQYQMTFANDFTFFKHIDLSFLIHVKQGGYNSTLTQNAYDQGGTSPDYMEPITLADGTRSFLGFERYNGDLSNTSSNYIQDASYMKLREVSLYYSFTKDQLGASMGKFVQRVKVGVSGNNLVLVTPYKGGFDPEVSNFGSRPVGGNQDLYAFPSARRMFLHLNFDF</sequence>
<evidence type="ECO:0000256" key="3">
    <source>
        <dbReference type="ARBA" id="ARBA00022452"/>
    </source>
</evidence>
<dbReference type="InterPro" id="IPR012910">
    <property type="entry name" value="Plug_dom"/>
</dbReference>
<comment type="similarity">
    <text evidence="8">Belongs to the TonB-dependent receptor family.</text>
</comment>
<organism evidence="10 11">
    <name type="scientific">Hymenobacter antarcticus</name>
    <dbReference type="NCBI Taxonomy" id="486270"/>
    <lineage>
        <taxon>Bacteria</taxon>
        <taxon>Pseudomonadati</taxon>
        <taxon>Bacteroidota</taxon>
        <taxon>Cytophagia</taxon>
        <taxon>Cytophagales</taxon>
        <taxon>Hymenobacteraceae</taxon>
        <taxon>Hymenobacter</taxon>
    </lineage>
</organism>
<dbReference type="InterPro" id="IPR036942">
    <property type="entry name" value="Beta-barrel_TonB_sf"/>
</dbReference>
<feature type="domain" description="TonB-dependent receptor plug" evidence="9">
    <location>
        <begin position="108"/>
        <end position="239"/>
    </location>
</feature>
<dbReference type="InterPro" id="IPR037066">
    <property type="entry name" value="Plug_dom_sf"/>
</dbReference>
<evidence type="ECO:0000256" key="2">
    <source>
        <dbReference type="ARBA" id="ARBA00022448"/>
    </source>
</evidence>
<dbReference type="InterPro" id="IPR039426">
    <property type="entry name" value="TonB-dep_rcpt-like"/>
</dbReference>
<dbReference type="Proteomes" id="UP001501556">
    <property type="component" value="Unassembled WGS sequence"/>
</dbReference>
<dbReference type="PROSITE" id="PS52016">
    <property type="entry name" value="TONB_DEPENDENT_REC_3"/>
    <property type="match status" value="1"/>
</dbReference>
<dbReference type="SUPFAM" id="SSF56935">
    <property type="entry name" value="Porins"/>
    <property type="match status" value="1"/>
</dbReference>
<keyword evidence="10" id="KW-0675">Receptor</keyword>
<reference evidence="11" key="1">
    <citation type="journal article" date="2019" name="Int. J. Syst. Evol. Microbiol.">
        <title>The Global Catalogue of Microorganisms (GCM) 10K type strain sequencing project: providing services to taxonomists for standard genome sequencing and annotation.</title>
        <authorList>
            <consortium name="The Broad Institute Genomics Platform"/>
            <consortium name="The Broad Institute Genome Sequencing Center for Infectious Disease"/>
            <person name="Wu L."/>
            <person name="Ma J."/>
        </authorList>
    </citation>
    <scope>NUCLEOTIDE SEQUENCE [LARGE SCALE GENOMIC DNA]</scope>
    <source>
        <strain evidence="11">JCM 17217</strain>
    </source>
</reference>
<keyword evidence="2 8" id="KW-0813">Transport</keyword>